<reference evidence="2 3" key="1">
    <citation type="submission" date="2019-11" db="EMBL/GenBank/DDBJ databases">
        <title>Draft genome sequence of Labilibaculum sp. strain SYP isolated from Black Sea.</title>
        <authorList>
            <person name="Yadav S."/>
            <person name="Villanueva L."/>
        </authorList>
    </citation>
    <scope>NUCLEOTIDE SEQUENCE [LARGE SCALE GENOMIC DNA]</scope>
    <source>
        <strain evidence="2 3">44</strain>
    </source>
</reference>
<organism evidence="1 4">
    <name type="scientific">Labilibaculum euxinus</name>
    <dbReference type="NCBI Taxonomy" id="2686357"/>
    <lineage>
        <taxon>Bacteria</taxon>
        <taxon>Pseudomonadati</taxon>
        <taxon>Bacteroidota</taxon>
        <taxon>Bacteroidia</taxon>
        <taxon>Marinilabiliales</taxon>
        <taxon>Marinifilaceae</taxon>
        <taxon>Labilibaculum</taxon>
    </lineage>
</organism>
<dbReference type="InterPro" id="IPR029063">
    <property type="entry name" value="SAM-dependent_MTases_sf"/>
</dbReference>
<evidence type="ECO:0000313" key="2">
    <source>
        <dbReference type="EMBL" id="MVB06115.1"/>
    </source>
</evidence>
<comment type="caution">
    <text evidence="1">The sequence shown here is derived from an EMBL/GenBank/DDBJ whole genome shotgun (WGS) entry which is preliminary data.</text>
</comment>
<dbReference type="SUPFAM" id="SSF53335">
    <property type="entry name" value="S-adenosyl-L-methionine-dependent methyltransferases"/>
    <property type="match status" value="1"/>
</dbReference>
<proteinExistence type="predicted"/>
<dbReference type="Proteomes" id="UP000462449">
    <property type="component" value="Unassembled WGS sequence"/>
</dbReference>
<evidence type="ECO:0000313" key="4">
    <source>
        <dbReference type="Proteomes" id="UP000462449"/>
    </source>
</evidence>
<evidence type="ECO:0000313" key="3">
    <source>
        <dbReference type="Proteomes" id="UP000285951"/>
    </source>
</evidence>
<dbReference type="Gene3D" id="3.40.50.150">
    <property type="entry name" value="Vaccinia Virus protein VP39"/>
    <property type="match status" value="1"/>
</dbReference>
<gene>
    <name evidence="2" type="ORF">DWB62_003695</name>
    <name evidence="1" type="ORF">GNY23_03695</name>
</gene>
<evidence type="ECO:0008006" key="5">
    <source>
        <dbReference type="Google" id="ProtNLM"/>
    </source>
</evidence>
<dbReference type="EMBL" id="WOTW01000005">
    <property type="protein sequence ID" value="MUP36910.1"/>
    <property type="molecule type" value="Genomic_DNA"/>
</dbReference>
<dbReference type="OrthoDB" id="1157001at2"/>
<keyword evidence="3" id="KW-1185">Reference proteome</keyword>
<dbReference type="EMBL" id="QTZN02000005">
    <property type="protein sequence ID" value="MVB06115.1"/>
    <property type="molecule type" value="Genomic_DNA"/>
</dbReference>
<dbReference type="CDD" id="cd02440">
    <property type="entry name" value="AdoMet_MTases"/>
    <property type="match status" value="1"/>
</dbReference>
<evidence type="ECO:0000313" key="1">
    <source>
        <dbReference type="EMBL" id="MUP36910.1"/>
    </source>
</evidence>
<dbReference type="AlphaFoldDB" id="A0A7M4D2N1"/>
<sequence>MNDLSENFFTGLLQERKTINIVKQLESLNEFLKNNIQVDNNENDISYNPIYLSNGVAVSPEIAVHCFQDYIRTHRFMLALYRAVQEKLEQFPKRKIKILYAGCGPYCPLILPLLYLFNSTNIEIDVIEINPYSLKSAKQIISFIGKNQYIKKILCIDATQYKPEKEDCFDIIISETMDKALEIEPQVSIFLNLFSYLKKEGILIPEKVTVDLYATDIRKEKSSDYEFYLDTSTTKSNQIQRTFIKNIITLDKSFLKLQHSKKNQENIYLTSLKISDLATENIDLLYITSLKIYKSITLSEDESLLTLKVYALTLTDKIIDSQVEFSYRLNNDPRIIKKII</sequence>
<dbReference type="Proteomes" id="UP000285951">
    <property type="component" value="Unassembled WGS sequence"/>
</dbReference>
<reference evidence="1 4" key="2">
    <citation type="submission" date="2019-12" db="EMBL/GenBank/DDBJ databases">
        <title>Draft genome sequence of Labilibaculum sp. strain 44 isolated from deep waters of Black Sea.</title>
        <authorList>
            <person name="Yadav S."/>
            <person name="Villanueva L."/>
        </authorList>
    </citation>
    <scope>NUCLEOTIDE SEQUENCE [LARGE SCALE GENOMIC DNA]</scope>
    <source>
        <strain evidence="1 4">44</strain>
    </source>
</reference>
<protein>
    <recommendedName>
        <fullName evidence="5">PRMT5 arginine-N-methyltransferase domain-containing protein</fullName>
    </recommendedName>
</protein>
<accession>A0A7M4D2N1</accession>
<name>A0A7M4D2N1_9BACT</name>
<dbReference type="RefSeq" id="WP_156194788.1">
    <property type="nucleotide sequence ID" value="NZ_QTZN02000005.1"/>
</dbReference>